<evidence type="ECO:0000313" key="4">
    <source>
        <dbReference type="EMBL" id="MBU2689489.1"/>
    </source>
</evidence>
<dbReference type="GO" id="GO:0000160">
    <property type="term" value="P:phosphorelay signal transduction system"/>
    <property type="evidence" value="ECO:0007669"/>
    <property type="project" value="InterPro"/>
</dbReference>
<dbReference type="PANTHER" id="PTHR44591:SF3">
    <property type="entry name" value="RESPONSE REGULATORY DOMAIN-CONTAINING PROTEIN"/>
    <property type="match status" value="1"/>
</dbReference>
<dbReference type="AlphaFoldDB" id="A0A948RTL2"/>
<dbReference type="InterPro" id="IPR001789">
    <property type="entry name" value="Sig_transdc_resp-reg_receiver"/>
</dbReference>
<comment type="caution">
    <text evidence="4">The sequence shown here is derived from an EMBL/GenBank/DDBJ whole genome shotgun (WGS) entry which is preliminary data.</text>
</comment>
<feature type="domain" description="Response regulatory" evidence="3">
    <location>
        <begin position="33"/>
        <end position="153"/>
    </location>
</feature>
<dbReference type="SUPFAM" id="SSF52172">
    <property type="entry name" value="CheY-like"/>
    <property type="match status" value="1"/>
</dbReference>
<dbReference type="InterPro" id="IPR050595">
    <property type="entry name" value="Bact_response_regulator"/>
</dbReference>
<dbReference type="CDD" id="cd00156">
    <property type="entry name" value="REC"/>
    <property type="match status" value="1"/>
</dbReference>
<dbReference type="SMART" id="SM00448">
    <property type="entry name" value="REC"/>
    <property type="match status" value="1"/>
</dbReference>
<protein>
    <submittedName>
        <fullName evidence="4">Response regulator</fullName>
    </submittedName>
</protein>
<name>A0A948RTL2_UNCEI</name>
<gene>
    <name evidence="4" type="ORF">KJ970_01055</name>
</gene>
<dbReference type="EMBL" id="JAHJDP010000007">
    <property type="protein sequence ID" value="MBU2689489.1"/>
    <property type="molecule type" value="Genomic_DNA"/>
</dbReference>
<dbReference type="InterPro" id="IPR011006">
    <property type="entry name" value="CheY-like_superfamily"/>
</dbReference>
<reference evidence="4" key="1">
    <citation type="submission" date="2021-05" db="EMBL/GenBank/DDBJ databases">
        <title>Energy efficiency and biological interactions define the core microbiome of deep oligotrophic groundwater.</title>
        <authorList>
            <person name="Mehrshad M."/>
            <person name="Lopez-Fernandez M."/>
            <person name="Bell E."/>
            <person name="Bernier-Latmani R."/>
            <person name="Bertilsson S."/>
            <person name="Dopson M."/>
        </authorList>
    </citation>
    <scope>NUCLEOTIDE SEQUENCE</scope>
    <source>
        <strain evidence="4">Modern_marine.mb.64</strain>
    </source>
</reference>
<evidence type="ECO:0000259" key="3">
    <source>
        <dbReference type="PROSITE" id="PS50110"/>
    </source>
</evidence>
<evidence type="ECO:0000256" key="2">
    <source>
        <dbReference type="PROSITE-ProRule" id="PRU00169"/>
    </source>
</evidence>
<accession>A0A948RTL2</accession>
<evidence type="ECO:0000256" key="1">
    <source>
        <dbReference type="ARBA" id="ARBA00022553"/>
    </source>
</evidence>
<keyword evidence="1 2" id="KW-0597">Phosphoprotein</keyword>
<organism evidence="4 5">
    <name type="scientific">Eiseniibacteriota bacterium</name>
    <dbReference type="NCBI Taxonomy" id="2212470"/>
    <lineage>
        <taxon>Bacteria</taxon>
        <taxon>Candidatus Eiseniibacteriota</taxon>
    </lineage>
</organism>
<evidence type="ECO:0000313" key="5">
    <source>
        <dbReference type="Proteomes" id="UP000777784"/>
    </source>
</evidence>
<sequence length="314" mass="35439">MLNSEPGKQNALIEVFPGLDGIALRDDDPDEVDVLIVEGDAAQRSLITQILERKKLVAVGWENGLEAMEWLDNALAPPRVILCDLDLPGLGGVEFYMMLLQSAEWYSIPVVLMTANPTRENMKNLRALPVPPDYLLCKPFRPDMLVQIMETILKQDHPLCILRDLQRRKLNVQRKMLQIRKAMEDQAPADAAKIERARSIIITMTNKLISLKRERTQAVNLYADPSLDLDEKIKSLGTEIAQIEAFIKGHEDQRKSQLERKRELLLVSKSLEEIDRKIQVLNKTIAKEGILDLRSPSKMGKEMLDWLASGSGGG</sequence>
<dbReference type="Gene3D" id="3.40.50.2300">
    <property type="match status" value="1"/>
</dbReference>
<feature type="modified residue" description="4-aspartylphosphate" evidence="2">
    <location>
        <position position="84"/>
    </location>
</feature>
<dbReference type="Proteomes" id="UP000777784">
    <property type="component" value="Unassembled WGS sequence"/>
</dbReference>
<dbReference type="Pfam" id="PF00072">
    <property type="entry name" value="Response_reg"/>
    <property type="match status" value="1"/>
</dbReference>
<dbReference type="PROSITE" id="PS50110">
    <property type="entry name" value="RESPONSE_REGULATORY"/>
    <property type="match status" value="1"/>
</dbReference>
<proteinExistence type="predicted"/>
<dbReference type="PANTHER" id="PTHR44591">
    <property type="entry name" value="STRESS RESPONSE REGULATOR PROTEIN 1"/>
    <property type="match status" value="1"/>
</dbReference>